<dbReference type="FunFam" id="3.20.20.70:FF:000024">
    <property type="entry name" value="Indole-3-glycerol phosphate synthase"/>
    <property type="match status" value="1"/>
</dbReference>
<dbReference type="EMBL" id="BARV01011490">
    <property type="protein sequence ID" value="GAI08611.1"/>
    <property type="molecule type" value="Genomic_DNA"/>
</dbReference>
<dbReference type="UniPathway" id="UPA00035">
    <property type="reaction ID" value="UER00043"/>
</dbReference>
<dbReference type="InterPro" id="IPR011060">
    <property type="entry name" value="RibuloseP-bd_barrel"/>
</dbReference>
<dbReference type="AlphaFoldDB" id="X1LS31"/>
<gene>
    <name evidence="10" type="ORF">S06H3_21770</name>
</gene>
<dbReference type="CDD" id="cd00331">
    <property type="entry name" value="IGPS"/>
    <property type="match status" value="1"/>
</dbReference>
<dbReference type="EC" id="4.1.1.48" evidence="3"/>
<accession>X1LS31</accession>
<evidence type="ECO:0000259" key="9">
    <source>
        <dbReference type="Pfam" id="PF00218"/>
    </source>
</evidence>
<dbReference type="Gene3D" id="3.20.20.70">
    <property type="entry name" value="Aldolase class I"/>
    <property type="match status" value="1"/>
</dbReference>
<evidence type="ECO:0000256" key="5">
    <source>
        <dbReference type="ARBA" id="ARBA00022793"/>
    </source>
</evidence>
<sequence>MLNKIMVEKRKEVEQRKRSLSISTLKECIAQRQAPLDFVSALSGNNTQLIAEVKRASPSRGVLCPDFNPVKLAKTYASCGAAAISVLTETNYFQGSIDHLGAIREEVRLPLLRKDFIFDQYQVYESCAYGADALLLIVAILSQEQLGELLSLSNSLGLSCLVEVYNEDDLEKALLSGAKIIGINNRDLNTFTVDINTTRRLAPLVPKGRIMVSESG</sequence>
<dbReference type="InterPro" id="IPR045186">
    <property type="entry name" value="Indole-3-glycerol_P_synth"/>
</dbReference>
<dbReference type="GO" id="GO:0000162">
    <property type="term" value="P:L-tryptophan biosynthetic process"/>
    <property type="evidence" value="ECO:0007669"/>
    <property type="project" value="UniProtKB-UniPathway"/>
</dbReference>
<dbReference type="NCBIfam" id="NF001377">
    <property type="entry name" value="PRK00278.2-4"/>
    <property type="match status" value="1"/>
</dbReference>
<keyword evidence="4" id="KW-0028">Amino-acid biosynthesis</keyword>
<dbReference type="Pfam" id="PF00218">
    <property type="entry name" value="IGPS"/>
    <property type="match status" value="1"/>
</dbReference>
<dbReference type="PANTHER" id="PTHR22854:SF2">
    <property type="entry name" value="INDOLE-3-GLYCEROL-PHOSPHATE SYNTHASE"/>
    <property type="match status" value="1"/>
</dbReference>
<name>X1LS31_9ZZZZ</name>
<keyword evidence="6" id="KW-0822">Tryptophan biosynthesis</keyword>
<dbReference type="InterPro" id="IPR013798">
    <property type="entry name" value="Indole-3-glycerol_P_synth_dom"/>
</dbReference>
<keyword evidence="8" id="KW-0456">Lyase</keyword>
<evidence type="ECO:0000256" key="2">
    <source>
        <dbReference type="ARBA" id="ARBA00004696"/>
    </source>
</evidence>
<comment type="catalytic activity">
    <reaction evidence="1">
        <text>1-(2-carboxyphenylamino)-1-deoxy-D-ribulose 5-phosphate + H(+) = (1S,2R)-1-C-(indol-3-yl)glycerol 3-phosphate + CO2 + H2O</text>
        <dbReference type="Rhea" id="RHEA:23476"/>
        <dbReference type="ChEBI" id="CHEBI:15377"/>
        <dbReference type="ChEBI" id="CHEBI:15378"/>
        <dbReference type="ChEBI" id="CHEBI:16526"/>
        <dbReference type="ChEBI" id="CHEBI:58613"/>
        <dbReference type="ChEBI" id="CHEBI:58866"/>
        <dbReference type="EC" id="4.1.1.48"/>
    </reaction>
</comment>
<keyword evidence="5" id="KW-0210">Decarboxylase</keyword>
<dbReference type="PANTHER" id="PTHR22854">
    <property type="entry name" value="TRYPTOPHAN BIOSYNTHESIS PROTEIN"/>
    <property type="match status" value="1"/>
</dbReference>
<evidence type="ECO:0000256" key="3">
    <source>
        <dbReference type="ARBA" id="ARBA00012362"/>
    </source>
</evidence>
<comment type="pathway">
    <text evidence="2">Amino-acid biosynthesis; L-tryptophan biosynthesis; L-tryptophan from chorismate: step 4/5.</text>
</comment>
<comment type="caution">
    <text evidence="10">The sequence shown here is derived from an EMBL/GenBank/DDBJ whole genome shotgun (WGS) entry which is preliminary data.</text>
</comment>
<feature type="domain" description="Indole-3-glycerol phosphate synthase" evidence="9">
    <location>
        <begin position="2"/>
        <end position="216"/>
    </location>
</feature>
<evidence type="ECO:0000256" key="6">
    <source>
        <dbReference type="ARBA" id="ARBA00022822"/>
    </source>
</evidence>
<dbReference type="GO" id="GO:0004425">
    <property type="term" value="F:indole-3-glycerol-phosphate synthase activity"/>
    <property type="evidence" value="ECO:0007669"/>
    <property type="project" value="UniProtKB-EC"/>
</dbReference>
<keyword evidence="7" id="KW-0057">Aromatic amino acid biosynthesis</keyword>
<dbReference type="InterPro" id="IPR001468">
    <property type="entry name" value="Indole-3-GlycerolPSynthase_CS"/>
</dbReference>
<dbReference type="InterPro" id="IPR013785">
    <property type="entry name" value="Aldolase_TIM"/>
</dbReference>
<protein>
    <recommendedName>
        <fullName evidence="3">indole-3-glycerol-phosphate synthase</fullName>
        <ecNumber evidence="3">4.1.1.48</ecNumber>
    </recommendedName>
</protein>
<evidence type="ECO:0000256" key="7">
    <source>
        <dbReference type="ARBA" id="ARBA00023141"/>
    </source>
</evidence>
<reference evidence="10" key="1">
    <citation type="journal article" date="2014" name="Front. Microbiol.">
        <title>High frequency of phylogenetically diverse reductive dehalogenase-homologous genes in deep subseafloor sedimentary metagenomes.</title>
        <authorList>
            <person name="Kawai M."/>
            <person name="Futagami T."/>
            <person name="Toyoda A."/>
            <person name="Takaki Y."/>
            <person name="Nishi S."/>
            <person name="Hori S."/>
            <person name="Arai W."/>
            <person name="Tsubouchi T."/>
            <person name="Morono Y."/>
            <person name="Uchiyama I."/>
            <person name="Ito T."/>
            <person name="Fujiyama A."/>
            <person name="Inagaki F."/>
            <person name="Takami H."/>
        </authorList>
    </citation>
    <scope>NUCLEOTIDE SEQUENCE</scope>
    <source>
        <strain evidence="10">Expedition CK06-06</strain>
    </source>
</reference>
<organism evidence="10">
    <name type="scientific">marine sediment metagenome</name>
    <dbReference type="NCBI Taxonomy" id="412755"/>
    <lineage>
        <taxon>unclassified sequences</taxon>
        <taxon>metagenomes</taxon>
        <taxon>ecological metagenomes</taxon>
    </lineage>
</organism>
<evidence type="ECO:0000313" key="10">
    <source>
        <dbReference type="EMBL" id="GAI08611.1"/>
    </source>
</evidence>
<proteinExistence type="predicted"/>
<dbReference type="GO" id="GO:0004640">
    <property type="term" value="F:phosphoribosylanthranilate isomerase activity"/>
    <property type="evidence" value="ECO:0007669"/>
    <property type="project" value="TreeGrafter"/>
</dbReference>
<evidence type="ECO:0000256" key="4">
    <source>
        <dbReference type="ARBA" id="ARBA00022605"/>
    </source>
</evidence>
<dbReference type="SUPFAM" id="SSF51366">
    <property type="entry name" value="Ribulose-phoshate binding barrel"/>
    <property type="match status" value="1"/>
</dbReference>
<feature type="non-terminal residue" evidence="10">
    <location>
        <position position="216"/>
    </location>
</feature>
<evidence type="ECO:0000256" key="8">
    <source>
        <dbReference type="ARBA" id="ARBA00023239"/>
    </source>
</evidence>
<dbReference type="PROSITE" id="PS00614">
    <property type="entry name" value="IGPS"/>
    <property type="match status" value="1"/>
</dbReference>
<evidence type="ECO:0000256" key="1">
    <source>
        <dbReference type="ARBA" id="ARBA00001633"/>
    </source>
</evidence>